<protein>
    <submittedName>
        <fullName evidence="1">Uncharacterized protein</fullName>
    </submittedName>
</protein>
<dbReference type="Proteomes" id="UP000299102">
    <property type="component" value="Unassembled WGS sequence"/>
</dbReference>
<gene>
    <name evidence="1" type="ORF">EVAR_5723_1</name>
</gene>
<proteinExistence type="predicted"/>
<dbReference type="EMBL" id="BGZK01000040">
    <property type="protein sequence ID" value="GBP10425.1"/>
    <property type="molecule type" value="Genomic_DNA"/>
</dbReference>
<keyword evidence="2" id="KW-1185">Reference proteome</keyword>
<evidence type="ECO:0000313" key="1">
    <source>
        <dbReference type="EMBL" id="GBP10425.1"/>
    </source>
</evidence>
<dbReference type="AlphaFoldDB" id="A0A4C1T8A1"/>
<evidence type="ECO:0000313" key="2">
    <source>
        <dbReference type="Proteomes" id="UP000299102"/>
    </source>
</evidence>
<name>A0A4C1T8A1_EUMVA</name>
<sequence>MGRTLIRCSVAYIMASCDAEIVAVTKEEVDGRETELKKKHCPACQLHTSLDIYYKIESRMLSKIRLPIQTRYKTVRVGLWAGASSQPRELGHEPEGKPLTCIIRSPLKTIFRLDLYQVSQAILPDFAQRCV</sequence>
<organism evidence="1 2">
    <name type="scientific">Eumeta variegata</name>
    <name type="common">Bagworm moth</name>
    <name type="synonym">Eumeta japonica</name>
    <dbReference type="NCBI Taxonomy" id="151549"/>
    <lineage>
        <taxon>Eukaryota</taxon>
        <taxon>Metazoa</taxon>
        <taxon>Ecdysozoa</taxon>
        <taxon>Arthropoda</taxon>
        <taxon>Hexapoda</taxon>
        <taxon>Insecta</taxon>
        <taxon>Pterygota</taxon>
        <taxon>Neoptera</taxon>
        <taxon>Endopterygota</taxon>
        <taxon>Lepidoptera</taxon>
        <taxon>Glossata</taxon>
        <taxon>Ditrysia</taxon>
        <taxon>Tineoidea</taxon>
        <taxon>Psychidae</taxon>
        <taxon>Oiketicinae</taxon>
        <taxon>Eumeta</taxon>
    </lineage>
</organism>
<reference evidence="1 2" key="1">
    <citation type="journal article" date="2019" name="Commun. Biol.">
        <title>The bagworm genome reveals a unique fibroin gene that provides high tensile strength.</title>
        <authorList>
            <person name="Kono N."/>
            <person name="Nakamura H."/>
            <person name="Ohtoshi R."/>
            <person name="Tomita M."/>
            <person name="Numata K."/>
            <person name="Arakawa K."/>
        </authorList>
    </citation>
    <scope>NUCLEOTIDE SEQUENCE [LARGE SCALE GENOMIC DNA]</scope>
</reference>
<comment type="caution">
    <text evidence="1">The sequence shown here is derived from an EMBL/GenBank/DDBJ whole genome shotgun (WGS) entry which is preliminary data.</text>
</comment>
<accession>A0A4C1T8A1</accession>